<reference evidence="2" key="1">
    <citation type="journal article" date="2018" name="Int. J. Syst. Evol. Microbiol.">
        <title>Carboxylicivirga sediminis sp. nov., isolated from coastal sediment.</title>
        <authorList>
            <person name="Wang F.Q."/>
            <person name="Ren L.H."/>
            <person name="Zou R.J."/>
            <person name="Sun Y.Z."/>
            <person name="Liu X.J."/>
            <person name="Jiang F."/>
            <person name="Liu L.J."/>
        </authorList>
    </citation>
    <scope>NUCLEOTIDE SEQUENCE</scope>
    <source>
        <strain evidence="2">JR1</strain>
    </source>
</reference>
<evidence type="ECO:0000313" key="2">
    <source>
        <dbReference type="EMBL" id="MBR8535155.1"/>
    </source>
</evidence>
<dbReference type="InterPro" id="IPR013783">
    <property type="entry name" value="Ig-like_fold"/>
</dbReference>
<dbReference type="AlphaFoldDB" id="A0A941IWF5"/>
<dbReference type="Gene3D" id="2.60.40.10">
    <property type="entry name" value="Immunoglobulins"/>
    <property type="match status" value="1"/>
</dbReference>
<dbReference type="InterPro" id="IPR021862">
    <property type="entry name" value="DUF3472"/>
</dbReference>
<dbReference type="RefSeq" id="WP_212189062.1">
    <property type="nucleotide sequence ID" value="NZ_JAGTAR010000007.1"/>
</dbReference>
<dbReference type="EMBL" id="JAGTAR010000007">
    <property type="protein sequence ID" value="MBR8535155.1"/>
    <property type="molecule type" value="Genomic_DNA"/>
</dbReference>
<dbReference type="Proteomes" id="UP000679220">
    <property type="component" value="Unassembled WGS sequence"/>
</dbReference>
<organism evidence="2 3">
    <name type="scientific">Carboxylicivirga sediminis</name>
    <dbReference type="NCBI Taxonomy" id="2006564"/>
    <lineage>
        <taxon>Bacteria</taxon>
        <taxon>Pseudomonadati</taxon>
        <taxon>Bacteroidota</taxon>
        <taxon>Bacteroidia</taxon>
        <taxon>Marinilabiliales</taxon>
        <taxon>Marinilabiliaceae</taxon>
        <taxon>Carboxylicivirga</taxon>
    </lineage>
</organism>
<reference evidence="2" key="2">
    <citation type="submission" date="2021-04" db="EMBL/GenBank/DDBJ databases">
        <authorList>
            <person name="Zhang T."/>
            <person name="Zhang Y."/>
            <person name="Lu D."/>
            <person name="Zuo D."/>
            <person name="Du Z."/>
        </authorList>
    </citation>
    <scope>NUCLEOTIDE SEQUENCE</scope>
    <source>
        <strain evidence="2">JR1</strain>
    </source>
</reference>
<gene>
    <name evidence="2" type="ORF">KDU71_06265</name>
</gene>
<dbReference type="PROSITE" id="PS50853">
    <property type="entry name" value="FN3"/>
    <property type="match status" value="1"/>
</dbReference>
<sequence>MKNDYSLKYNNKLYMFGMLGKIALLLMFCQCNNADISEESIRGNVPIVSDTLTFTTNESFFSPVGTLSAHLVDKSSGEEYNKFEFYDYIYKWKQPNDTILFGVTIQKEGNLFIHPEMSLPDSQDGSELYVYLNDERKSHIITSTGGDDKYEIQNGVEFVDVKPGFYMVKLQIKMAKSEGTEIGQLKNVHLIGSAVKDAKIEMRRYRPFAVHGKWQTESTNPVEICVHELTVMNRSVNCYQPITTPFGYTGSPWSLDTRTFGGYNFSLWSYGQNDQVPPFYQESHLIAVGPGLTFGAYGHEGTGVKPRGNHPYMDVETNTQVVAVRMQPGEIYNTYWSYYLDPVDSHWKLYGCGKKYNKTGATKYLETGAFVEVAGPASTERSGHELRETQYRGWQMDTDKNWYPINKLIGSSSVNELSYRNWRTVGNKFSMQMGGWGEVGTPAKTVTLSNPDPVPYYLKGDYLAELYRMPATFEDGTVQNITANSAELSLTILDLGTNAQGYLFWGREEGLTKEDKWENNKSIEMTYGKQSFCLEELQADTEYYYRIKIKNDQGITWSFDTQKFRTLKE</sequence>
<protein>
    <submittedName>
        <fullName evidence="2">DUF3472 domain-containing protein</fullName>
    </submittedName>
</protein>
<dbReference type="Pfam" id="PF11958">
    <property type="entry name" value="DUF3472"/>
    <property type="match status" value="1"/>
</dbReference>
<name>A0A941IWF5_9BACT</name>
<feature type="domain" description="Fibronectin type-III" evidence="1">
    <location>
        <begin position="469"/>
        <end position="569"/>
    </location>
</feature>
<dbReference type="InterPro" id="IPR036116">
    <property type="entry name" value="FN3_sf"/>
</dbReference>
<keyword evidence="3" id="KW-1185">Reference proteome</keyword>
<comment type="caution">
    <text evidence="2">The sequence shown here is derived from an EMBL/GenBank/DDBJ whole genome shotgun (WGS) entry which is preliminary data.</text>
</comment>
<proteinExistence type="predicted"/>
<accession>A0A941IWF5</accession>
<evidence type="ECO:0000313" key="3">
    <source>
        <dbReference type="Proteomes" id="UP000679220"/>
    </source>
</evidence>
<evidence type="ECO:0000259" key="1">
    <source>
        <dbReference type="PROSITE" id="PS50853"/>
    </source>
</evidence>
<dbReference type="SUPFAM" id="SSF49265">
    <property type="entry name" value="Fibronectin type III"/>
    <property type="match status" value="1"/>
</dbReference>
<dbReference type="InterPro" id="IPR003961">
    <property type="entry name" value="FN3_dom"/>
</dbReference>